<keyword evidence="2" id="KW-0812">Transmembrane</keyword>
<protein>
    <submittedName>
        <fullName evidence="3">Uncharacterized protein</fullName>
    </submittedName>
</protein>
<accession>A0A9D1CM15</accession>
<evidence type="ECO:0000313" key="4">
    <source>
        <dbReference type="Proteomes" id="UP000886725"/>
    </source>
</evidence>
<dbReference type="Proteomes" id="UP000886725">
    <property type="component" value="Unassembled WGS sequence"/>
</dbReference>
<keyword evidence="2" id="KW-0472">Membrane</keyword>
<reference evidence="3" key="1">
    <citation type="submission" date="2020-10" db="EMBL/GenBank/DDBJ databases">
        <authorList>
            <person name="Gilroy R."/>
        </authorList>
    </citation>
    <scope>NUCLEOTIDE SEQUENCE</scope>
    <source>
        <strain evidence="3">CHK165-10780</strain>
    </source>
</reference>
<reference evidence="3" key="2">
    <citation type="journal article" date="2021" name="PeerJ">
        <title>Extensive microbial diversity within the chicken gut microbiome revealed by metagenomics and culture.</title>
        <authorList>
            <person name="Gilroy R."/>
            <person name="Ravi A."/>
            <person name="Getino M."/>
            <person name="Pursley I."/>
            <person name="Horton D.L."/>
            <person name="Alikhan N.F."/>
            <person name="Baker D."/>
            <person name="Gharbi K."/>
            <person name="Hall N."/>
            <person name="Watson M."/>
            <person name="Adriaenssens E.M."/>
            <person name="Foster-Nyarko E."/>
            <person name="Jarju S."/>
            <person name="Secka A."/>
            <person name="Antonio M."/>
            <person name="Oren A."/>
            <person name="Chaudhuri R.R."/>
            <person name="La Ragione R."/>
            <person name="Hildebrand F."/>
            <person name="Pallen M.J."/>
        </authorList>
    </citation>
    <scope>NUCLEOTIDE SEQUENCE</scope>
    <source>
        <strain evidence="3">CHK165-10780</strain>
    </source>
</reference>
<feature type="compositionally biased region" description="Low complexity" evidence="1">
    <location>
        <begin position="55"/>
        <end position="64"/>
    </location>
</feature>
<evidence type="ECO:0000256" key="1">
    <source>
        <dbReference type="SAM" id="MobiDB-lite"/>
    </source>
</evidence>
<organism evidence="3 4">
    <name type="scientific">Candidatus Faecenecus gallistercoris</name>
    <dbReference type="NCBI Taxonomy" id="2840793"/>
    <lineage>
        <taxon>Bacteria</taxon>
        <taxon>Bacillati</taxon>
        <taxon>Bacillota</taxon>
        <taxon>Bacillota incertae sedis</taxon>
        <taxon>Candidatus Faecenecus</taxon>
    </lineage>
</organism>
<name>A0A9D1CM15_9FIRM</name>
<evidence type="ECO:0000256" key="2">
    <source>
        <dbReference type="SAM" id="Phobius"/>
    </source>
</evidence>
<feature type="region of interest" description="Disordered" evidence="1">
    <location>
        <begin position="44"/>
        <end position="64"/>
    </location>
</feature>
<keyword evidence="2" id="KW-1133">Transmembrane helix</keyword>
<dbReference type="AlphaFoldDB" id="A0A9D1CM15"/>
<comment type="caution">
    <text evidence="3">The sequence shown here is derived from an EMBL/GenBank/DDBJ whole genome shotgun (WGS) entry which is preliminary data.</text>
</comment>
<proteinExistence type="predicted"/>
<dbReference type="EMBL" id="DVFU01000125">
    <property type="protein sequence ID" value="HIQ65374.1"/>
    <property type="molecule type" value="Genomic_DNA"/>
</dbReference>
<feature type="transmembrane region" description="Helical" evidence="2">
    <location>
        <begin position="12"/>
        <end position="30"/>
    </location>
</feature>
<sequence>MEKKNRSHSLLTFAIAAGTVYVGYHAYQFLKERMNRPKYIEVPYPVEEQDEQQEQQEYQKVSHR</sequence>
<evidence type="ECO:0000313" key="3">
    <source>
        <dbReference type="EMBL" id="HIQ65374.1"/>
    </source>
</evidence>
<gene>
    <name evidence="3" type="ORF">IAC85_06530</name>
</gene>